<dbReference type="PROSITE" id="PS51257">
    <property type="entry name" value="PROKAR_LIPOPROTEIN"/>
    <property type="match status" value="1"/>
</dbReference>
<reference evidence="2 3" key="1">
    <citation type="submission" date="2019-09" db="EMBL/GenBank/DDBJ databases">
        <title>Isolation and complete genome sequencing of Methylocystis species.</title>
        <authorList>
            <person name="Rumah B.L."/>
            <person name="Stead C.E."/>
            <person name="Stevens B.C."/>
            <person name="Minton N.P."/>
            <person name="Grosse-Honebrink A."/>
            <person name="Zhang Y."/>
        </authorList>
    </citation>
    <scope>NUCLEOTIDE SEQUENCE [LARGE SCALE GENOMIC DNA]</scope>
    <source>
        <strain evidence="2 3">BRCS2</strain>
    </source>
</reference>
<organism evidence="2 3">
    <name type="scientific">Methylocystis parvus</name>
    <dbReference type="NCBI Taxonomy" id="134"/>
    <lineage>
        <taxon>Bacteria</taxon>
        <taxon>Pseudomonadati</taxon>
        <taxon>Pseudomonadota</taxon>
        <taxon>Alphaproteobacteria</taxon>
        <taxon>Hyphomicrobiales</taxon>
        <taxon>Methylocystaceae</taxon>
        <taxon>Methylocystis</taxon>
    </lineage>
</organism>
<keyword evidence="3" id="KW-1185">Reference proteome</keyword>
<dbReference type="EMBL" id="CP044331">
    <property type="protein sequence ID" value="QGM96074.1"/>
    <property type="molecule type" value="Genomic_DNA"/>
</dbReference>
<feature type="chain" id="PRO_5025659759" description="3',5'-cyclic-nucleotide phosphodiesterase" evidence="1">
    <location>
        <begin position="24"/>
        <end position="106"/>
    </location>
</feature>
<keyword evidence="1" id="KW-0732">Signal</keyword>
<evidence type="ECO:0000313" key="2">
    <source>
        <dbReference type="EMBL" id="QGM96074.1"/>
    </source>
</evidence>
<accession>A0A6B8LXA5</accession>
<protein>
    <recommendedName>
        <fullName evidence="4">3',5'-cyclic-nucleotide phosphodiesterase</fullName>
    </recommendedName>
</protein>
<dbReference type="KEGG" id="mpar:F7D14_00220"/>
<dbReference type="AlphaFoldDB" id="A0A6B8LXA5"/>
<name>A0A6B8LXA5_9HYPH</name>
<gene>
    <name evidence="2" type="ORF">F7D14_00220</name>
</gene>
<dbReference type="Proteomes" id="UP000422569">
    <property type="component" value="Chromosome"/>
</dbReference>
<feature type="signal peptide" evidence="1">
    <location>
        <begin position="1"/>
        <end position="23"/>
    </location>
</feature>
<sequence>MFKRFMPLAAAAGLACVSTAAFAYMAAMPLPIPAAFERPMSPAAACAAEAQEQFLSGPAYDSFMARCTRAGVAELCDRAASARKLTGKKRAAYTRECAVQVEQAQN</sequence>
<evidence type="ECO:0000256" key="1">
    <source>
        <dbReference type="SAM" id="SignalP"/>
    </source>
</evidence>
<evidence type="ECO:0000313" key="3">
    <source>
        <dbReference type="Proteomes" id="UP000422569"/>
    </source>
</evidence>
<evidence type="ECO:0008006" key="4">
    <source>
        <dbReference type="Google" id="ProtNLM"/>
    </source>
</evidence>
<proteinExistence type="predicted"/>
<dbReference type="RefSeq" id="WP_016918365.1">
    <property type="nucleotide sequence ID" value="NZ_CP044331.1"/>
</dbReference>